<dbReference type="PANTHER" id="PTHR31672">
    <property type="entry name" value="BNACNNG10540D PROTEIN"/>
    <property type="match status" value="1"/>
</dbReference>
<organism evidence="2 3">
    <name type="scientific">Cardamine amara subsp. amara</name>
    <dbReference type="NCBI Taxonomy" id="228776"/>
    <lineage>
        <taxon>Eukaryota</taxon>
        <taxon>Viridiplantae</taxon>
        <taxon>Streptophyta</taxon>
        <taxon>Embryophyta</taxon>
        <taxon>Tracheophyta</taxon>
        <taxon>Spermatophyta</taxon>
        <taxon>Magnoliopsida</taxon>
        <taxon>eudicotyledons</taxon>
        <taxon>Gunneridae</taxon>
        <taxon>Pentapetalae</taxon>
        <taxon>rosids</taxon>
        <taxon>malvids</taxon>
        <taxon>Brassicales</taxon>
        <taxon>Brassicaceae</taxon>
        <taxon>Cardamineae</taxon>
        <taxon>Cardamine</taxon>
    </lineage>
</organism>
<dbReference type="Pfam" id="PF00646">
    <property type="entry name" value="F-box"/>
    <property type="match status" value="1"/>
</dbReference>
<gene>
    <name evidence="2" type="ORF">V5N11_028558</name>
</gene>
<dbReference type="EMBL" id="JBANAX010000258">
    <property type="protein sequence ID" value="KAL1216876.1"/>
    <property type="molecule type" value="Genomic_DNA"/>
</dbReference>
<proteinExistence type="predicted"/>
<evidence type="ECO:0000313" key="2">
    <source>
        <dbReference type="EMBL" id="KAL1216876.1"/>
    </source>
</evidence>
<dbReference type="InterPro" id="IPR001810">
    <property type="entry name" value="F-box_dom"/>
</dbReference>
<protein>
    <submittedName>
        <fullName evidence="2">F-box/kelch-repeat protein</fullName>
    </submittedName>
</protein>
<reference evidence="2 3" key="1">
    <citation type="submission" date="2024-04" db="EMBL/GenBank/DDBJ databases">
        <title>Genome assembly C_amara_ONT_v2.</title>
        <authorList>
            <person name="Yant L."/>
            <person name="Moore C."/>
            <person name="Slenker M."/>
        </authorList>
    </citation>
    <scope>NUCLEOTIDE SEQUENCE [LARGE SCALE GENOMIC DNA]</scope>
    <source>
        <tissue evidence="2">Leaf</tissue>
    </source>
</reference>
<keyword evidence="3" id="KW-1185">Reference proteome</keyword>
<dbReference type="PANTHER" id="PTHR31672:SF13">
    <property type="entry name" value="F-BOX PROTEIN CPR30-LIKE"/>
    <property type="match status" value="1"/>
</dbReference>
<sequence>MYIVFDLVEDILLRLPLKSIFKLKTVSKQWKSTLESRTFAEKRTSFQKNRKILSAIESEIEMVYLQCDDSIA</sequence>
<evidence type="ECO:0000259" key="1">
    <source>
        <dbReference type="SMART" id="SM00256"/>
    </source>
</evidence>
<evidence type="ECO:0000313" key="3">
    <source>
        <dbReference type="Proteomes" id="UP001558713"/>
    </source>
</evidence>
<dbReference type="InterPro" id="IPR050796">
    <property type="entry name" value="SCF_F-box_component"/>
</dbReference>
<accession>A0ABD1BES8</accession>
<dbReference type="InterPro" id="IPR036047">
    <property type="entry name" value="F-box-like_dom_sf"/>
</dbReference>
<dbReference type="Proteomes" id="UP001558713">
    <property type="component" value="Unassembled WGS sequence"/>
</dbReference>
<feature type="domain" description="F-box" evidence="1">
    <location>
        <begin position="3"/>
        <end position="43"/>
    </location>
</feature>
<comment type="caution">
    <text evidence="2">The sequence shown here is derived from an EMBL/GenBank/DDBJ whole genome shotgun (WGS) entry which is preliminary data.</text>
</comment>
<dbReference type="AlphaFoldDB" id="A0ABD1BES8"/>
<name>A0ABD1BES8_CARAN</name>
<dbReference type="SUPFAM" id="SSF81383">
    <property type="entry name" value="F-box domain"/>
    <property type="match status" value="1"/>
</dbReference>
<dbReference type="SMART" id="SM00256">
    <property type="entry name" value="FBOX"/>
    <property type="match status" value="1"/>
</dbReference>